<organism evidence="3 4">
    <name type="scientific">Acinetobacter gerneri DSM 14967 = CIP 107464 = MTCC 9824</name>
    <dbReference type="NCBI Taxonomy" id="1120926"/>
    <lineage>
        <taxon>Bacteria</taxon>
        <taxon>Pseudomonadati</taxon>
        <taxon>Pseudomonadota</taxon>
        <taxon>Gammaproteobacteria</taxon>
        <taxon>Moraxellales</taxon>
        <taxon>Moraxellaceae</taxon>
        <taxon>Acinetobacter</taxon>
    </lineage>
</organism>
<dbReference type="PATRIC" id="fig|1120926.3.peg.3753"/>
<dbReference type="HOGENOM" id="CLU_047367_1_0_6"/>
<dbReference type="InterPro" id="IPR000525">
    <property type="entry name" value="Initiator_Rep_WH1"/>
</dbReference>
<dbReference type="AlphaFoldDB" id="N8Y5E8"/>
<dbReference type="Pfam" id="PF21205">
    <property type="entry name" value="Rep3_C"/>
    <property type="match status" value="1"/>
</dbReference>
<proteinExistence type="inferred from homology"/>
<dbReference type="InterPro" id="IPR036390">
    <property type="entry name" value="WH_DNA-bd_sf"/>
</dbReference>
<evidence type="ECO:0000256" key="1">
    <source>
        <dbReference type="ARBA" id="ARBA00038283"/>
    </source>
</evidence>
<feature type="domain" description="Initiator Rep protein WH1" evidence="2">
    <location>
        <begin position="20"/>
        <end position="186"/>
    </location>
</feature>
<dbReference type="STRING" id="202952.GCA_000747725_00181"/>
<dbReference type="InterPro" id="IPR036388">
    <property type="entry name" value="WH-like_DNA-bd_sf"/>
</dbReference>
<dbReference type="GeneID" id="84211845"/>
<dbReference type="eggNOG" id="COG5527">
    <property type="taxonomic scope" value="Bacteria"/>
</dbReference>
<accession>N8Y5E8</accession>
<evidence type="ECO:0000259" key="2">
    <source>
        <dbReference type="Pfam" id="PF01051"/>
    </source>
</evidence>
<dbReference type="GO" id="GO:0003887">
    <property type="term" value="F:DNA-directed DNA polymerase activity"/>
    <property type="evidence" value="ECO:0007669"/>
    <property type="project" value="InterPro"/>
</dbReference>
<sequence>MSEFVSNPIFYTEKTKDISISKSNTLIEAGFDLTLAEHDLMTLAINKLHKQATGNHEVFITAQEFAAANKISNSHAYQQLKATADKLMERHLKFPLYIDLDKKQNKEPNAVCVVPPKHGRYETVPTKHNWLQSVGYMESNGFIYLLFTDPIRFLIDKTGDAYTTYNFTNTIEMTTFGGKRLYEMVCKWKDLGKTKLMYIDEWKEFFGVVDKYPRTAEFKRWVLLPAIAEVNAQGDFRISLNQEKIGRTITHFQILIKKLKTEKTKEESKPNRDPNTVDIFANITDAQIAKYSMILCKLGSISDLSNFPDYPTFANWIGKILRDPESANPIHAKRIFKALRTETDFKD</sequence>
<comment type="caution">
    <text evidence="3">The sequence shown here is derived from an EMBL/GenBank/DDBJ whole genome shotgun (WGS) entry which is preliminary data.</text>
</comment>
<comment type="similarity">
    <text evidence="1">Belongs to the initiator RepB protein family.</text>
</comment>
<keyword evidence="4" id="KW-1185">Reference proteome</keyword>
<dbReference type="Gene3D" id="1.10.10.10">
    <property type="entry name" value="Winged helix-like DNA-binding domain superfamily/Winged helix DNA-binding domain"/>
    <property type="match status" value="2"/>
</dbReference>
<dbReference type="GO" id="GO:0006270">
    <property type="term" value="P:DNA replication initiation"/>
    <property type="evidence" value="ECO:0007669"/>
    <property type="project" value="InterPro"/>
</dbReference>
<evidence type="ECO:0000313" key="4">
    <source>
        <dbReference type="Proteomes" id="UP000013117"/>
    </source>
</evidence>
<protein>
    <recommendedName>
        <fullName evidence="2">Initiator Rep protein WH1 domain-containing protein</fullName>
    </recommendedName>
</protein>
<gene>
    <name evidence="3" type="ORF">F960_03868</name>
</gene>
<evidence type="ECO:0000313" key="3">
    <source>
        <dbReference type="EMBL" id="ENV31972.1"/>
    </source>
</evidence>
<reference evidence="3 4" key="1">
    <citation type="submission" date="2013-02" db="EMBL/GenBank/DDBJ databases">
        <title>The Genome Sequence of Acinetobacter gerneri CIP 107464.</title>
        <authorList>
            <consortium name="The Broad Institute Genome Sequencing Platform"/>
            <consortium name="The Broad Institute Genome Sequencing Center for Infectious Disease"/>
            <person name="Cerqueira G."/>
            <person name="Feldgarden M."/>
            <person name="Courvalin P."/>
            <person name="Perichon B."/>
            <person name="Grillot-Courvalin C."/>
            <person name="Clermont D."/>
            <person name="Rocha E."/>
            <person name="Yoon E.-J."/>
            <person name="Nemec A."/>
            <person name="Walker B."/>
            <person name="Young S.K."/>
            <person name="Zeng Q."/>
            <person name="Gargeya S."/>
            <person name="Fitzgerald M."/>
            <person name="Haas B."/>
            <person name="Abouelleil A."/>
            <person name="Alvarado L."/>
            <person name="Arachchi H.M."/>
            <person name="Berlin A.M."/>
            <person name="Chapman S.B."/>
            <person name="Dewar J."/>
            <person name="Goldberg J."/>
            <person name="Griggs A."/>
            <person name="Gujja S."/>
            <person name="Hansen M."/>
            <person name="Howarth C."/>
            <person name="Imamovic A."/>
            <person name="Larimer J."/>
            <person name="McCowan C."/>
            <person name="Murphy C."/>
            <person name="Neiman D."/>
            <person name="Pearson M."/>
            <person name="Priest M."/>
            <person name="Roberts A."/>
            <person name="Saif S."/>
            <person name="Shea T."/>
            <person name="Sisk P."/>
            <person name="Sykes S."/>
            <person name="Wortman J."/>
            <person name="Nusbaum C."/>
            <person name="Birren B."/>
        </authorList>
    </citation>
    <scope>NUCLEOTIDE SEQUENCE [LARGE SCALE GENOMIC DNA]</scope>
    <source>
        <strain evidence="3 4">CIP 107464</strain>
    </source>
</reference>
<name>N8Y5E8_9GAMM</name>
<dbReference type="EMBL" id="APPN01000081">
    <property type="protein sequence ID" value="ENV31972.1"/>
    <property type="molecule type" value="Genomic_DNA"/>
</dbReference>
<dbReference type="Pfam" id="PF01051">
    <property type="entry name" value="Rep3_N"/>
    <property type="match status" value="1"/>
</dbReference>
<dbReference type="SUPFAM" id="SSF46785">
    <property type="entry name" value="Winged helix' DNA-binding domain"/>
    <property type="match status" value="2"/>
</dbReference>
<dbReference type="RefSeq" id="WP_004868488.1">
    <property type="nucleotide sequence ID" value="NZ_ASYY01000028.1"/>
</dbReference>
<dbReference type="Proteomes" id="UP000013117">
    <property type="component" value="Unassembled WGS sequence"/>
</dbReference>